<feature type="transmembrane region" description="Helical" evidence="1">
    <location>
        <begin position="439"/>
        <end position="462"/>
    </location>
</feature>
<keyword evidence="1" id="KW-1133">Transmembrane helix</keyword>
<evidence type="ECO:0000313" key="3">
    <source>
        <dbReference type="Proteomes" id="UP000028524"/>
    </source>
</evidence>
<reference evidence="2 3" key="1">
    <citation type="journal article" date="2014" name="BMC Genomics">
        <title>Comparative genome sequencing reveals chemotype-specific gene clusters in the toxigenic black mold Stachybotrys.</title>
        <authorList>
            <person name="Semeiks J."/>
            <person name="Borek D."/>
            <person name="Otwinowski Z."/>
            <person name="Grishin N.V."/>
        </authorList>
    </citation>
    <scope>NUCLEOTIDE SEQUENCE [LARGE SCALE GENOMIC DNA]</scope>
    <source>
        <strain evidence="2 3">IBT 40285</strain>
    </source>
</reference>
<sequence length="467" mass="53370">LPYEPAHQRVQEVDPVSPEKSLEKVERCRRASLAGWFVEILSLILSLGLIAGIIIVFWRIDDRPLSCWNSPISLKAAISISTTACSATLMYGVSESINQLKWLRFHNQPQRVMDFETFDTANRGPWGALKLFITVEWNLATVGALITIFQLGFAPLTQQVVMIEQRLVMMQDNNATFGYAHAFDRDTRYVLTNNQPGFRTECWNVTQETLQMTFCFDDPESSRNHYYSMTTPAGLRVSTRHVDTDYHTTFWMDVNATWLTYPRNDMTLDSKPELFRFAIYRSTTDLNFKVFNQNVTDCSLALSAFRYTNAHVNGTAFAFEHIRQIELDEHGFSYDVPYDPIHIAESQIHRTPILSISTIDLMALDNFFRSGKFMTEWVNGNYANRNVGLSAALNGGDVNLTARFESMARSMADYVRSGPDQMLARGERIEVEAFVSIRWHFMAVPIAIEVAALFFTILTMIVNRRST</sequence>
<dbReference type="Pfam" id="PF11374">
    <property type="entry name" value="DUF3176"/>
    <property type="match status" value="1"/>
</dbReference>
<organism evidence="2 3">
    <name type="scientific">Stachybotrys chlorohalonatus (strain IBT 40285)</name>
    <dbReference type="NCBI Taxonomy" id="1283841"/>
    <lineage>
        <taxon>Eukaryota</taxon>
        <taxon>Fungi</taxon>
        <taxon>Dikarya</taxon>
        <taxon>Ascomycota</taxon>
        <taxon>Pezizomycotina</taxon>
        <taxon>Sordariomycetes</taxon>
        <taxon>Hypocreomycetidae</taxon>
        <taxon>Hypocreales</taxon>
        <taxon>Stachybotryaceae</taxon>
        <taxon>Stachybotrys</taxon>
    </lineage>
</organism>
<evidence type="ECO:0000256" key="1">
    <source>
        <dbReference type="SAM" id="Phobius"/>
    </source>
</evidence>
<name>A0A084QSA3_STAC4</name>
<dbReference type="HOGENOM" id="CLU_015092_2_0_1"/>
<dbReference type="PANTHER" id="PTHR35394:SF5">
    <property type="entry name" value="DUF3176 DOMAIN-CONTAINING PROTEIN"/>
    <property type="match status" value="1"/>
</dbReference>
<dbReference type="EMBL" id="KL660339">
    <property type="protein sequence ID" value="KFA66838.1"/>
    <property type="molecule type" value="Genomic_DNA"/>
</dbReference>
<feature type="transmembrane region" description="Helical" evidence="1">
    <location>
        <begin position="72"/>
        <end position="94"/>
    </location>
</feature>
<dbReference type="Proteomes" id="UP000028524">
    <property type="component" value="Unassembled WGS sequence"/>
</dbReference>
<accession>A0A084QSA3</accession>
<feature type="transmembrane region" description="Helical" evidence="1">
    <location>
        <begin position="33"/>
        <end position="60"/>
    </location>
</feature>
<dbReference type="AlphaFoldDB" id="A0A084QSA3"/>
<feature type="transmembrane region" description="Helical" evidence="1">
    <location>
        <begin position="131"/>
        <end position="153"/>
    </location>
</feature>
<evidence type="ECO:0000313" key="2">
    <source>
        <dbReference type="EMBL" id="KFA66838.1"/>
    </source>
</evidence>
<protein>
    <submittedName>
        <fullName evidence="2">Uncharacterized protein</fullName>
    </submittedName>
</protein>
<dbReference type="PANTHER" id="PTHR35394">
    <property type="entry name" value="DUF3176 DOMAIN-CONTAINING PROTEIN"/>
    <property type="match status" value="1"/>
</dbReference>
<keyword evidence="1" id="KW-0472">Membrane</keyword>
<dbReference type="STRING" id="1283841.A0A084QSA3"/>
<keyword evidence="1" id="KW-0812">Transmembrane</keyword>
<keyword evidence="3" id="KW-1185">Reference proteome</keyword>
<dbReference type="OrthoDB" id="5376804at2759"/>
<feature type="non-terminal residue" evidence="2">
    <location>
        <position position="1"/>
    </location>
</feature>
<dbReference type="OMA" id="GQSKWLH"/>
<dbReference type="InParanoid" id="A0A084QSA3"/>
<gene>
    <name evidence="2" type="ORF">S40285_07374</name>
</gene>
<proteinExistence type="predicted"/>
<dbReference type="InterPro" id="IPR021514">
    <property type="entry name" value="DUF3176"/>
</dbReference>